<evidence type="ECO:0008006" key="3">
    <source>
        <dbReference type="Google" id="ProtNLM"/>
    </source>
</evidence>
<keyword evidence="2" id="KW-1185">Reference proteome</keyword>
<reference evidence="1 2" key="1">
    <citation type="journal article" date="2024" name="Nat. Commun.">
        <title>Phylogenomics reveals the evolutionary origins of lichenization in chlorophyte algae.</title>
        <authorList>
            <person name="Puginier C."/>
            <person name="Libourel C."/>
            <person name="Otte J."/>
            <person name="Skaloud P."/>
            <person name="Haon M."/>
            <person name="Grisel S."/>
            <person name="Petersen M."/>
            <person name="Berrin J.G."/>
            <person name="Delaux P.M."/>
            <person name="Dal Grande F."/>
            <person name="Keller J."/>
        </authorList>
    </citation>
    <scope>NUCLEOTIDE SEQUENCE [LARGE SCALE GENOMIC DNA]</scope>
    <source>
        <strain evidence="1 2">SAG 2523</strain>
    </source>
</reference>
<gene>
    <name evidence="1" type="ORF">WJX84_006684</name>
</gene>
<organism evidence="1 2">
    <name type="scientific">Apatococcus fuscideae</name>
    <dbReference type="NCBI Taxonomy" id="2026836"/>
    <lineage>
        <taxon>Eukaryota</taxon>
        <taxon>Viridiplantae</taxon>
        <taxon>Chlorophyta</taxon>
        <taxon>core chlorophytes</taxon>
        <taxon>Trebouxiophyceae</taxon>
        <taxon>Chlorellales</taxon>
        <taxon>Chlorellaceae</taxon>
        <taxon>Apatococcus</taxon>
    </lineage>
</organism>
<accession>A0AAW1TAV8</accession>
<evidence type="ECO:0000313" key="2">
    <source>
        <dbReference type="Proteomes" id="UP001485043"/>
    </source>
</evidence>
<dbReference type="AlphaFoldDB" id="A0AAW1TAV8"/>
<feature type="non-terminal residue" evidence="1">
    <location>
        <position position="1"/>
    </location>
</feature>
<proteinExistence type="predicted"/>
<name>A0AAW1TAV8_9CHLO</name>
<dbReference type="EMBL" id="JALJOV010000122">
    <property type="protein sequence ID" value="KAK9866936.1"/>
    <property type="molecule type" value="Genomic_DNA"/>
</dbReference>
<protein>
    <recommendedName>
        <fullName evidence="3">Alpha/beta-hydrolase</fullName>
    </recommendedName>
</protein>
<dbReference type="Proteomes" id="UP001485043">
    <property type="component" value="Unassembled WGS sequence"/>
</dbReference>
<comment type="caution">
    <text evidence="1">The sequence shown here is derived from an EMBL/GenBank/DDBJ whole genome shotgun (WGS) entry which is preliminary data.</text>
</comment>
<sequence>GFIPIAGNWIGQGVTYSYLLSGQSLFDSSPFGDSAAAFASWPSTYLSASFPDQYNSSETIIVHQGSANYTPADSGDFYEDADIPYAATLAPMFQGNMTPHNTSPGTHFYGFYGSGLPTQVGAIFSNFTIGATAIANSNIYLDGDGNQEYIDNLAALAWNATLSPCYHYEYNEIKGVNHLLLPLTPTVLQKVINIVYTNPPTSPCAAAPAPGPSTSVTPSRSG</sequence>
<evidence type="ECO:0000313" key="1">
    <source>
        <dbReference type="EMBL" id="KAK9866936.1"/>
    </source>
</evidence>